<dbReference type="Gene3D" id="1.20.1250.20">
    <property type="entry name" value="MFS general substrate transporter like domains"/>
    <property type="match status" value="1"/>
</dbReference>
<feature type="transmembrane region" description="Helical" evidence="6">
    <location>
        <begin position="348"/>
        <end position="367"/>
    </location>
</feature>
<dbReference type="PANTHER" id="PTHR23502:SF153">
    <property type="entry name" value="MULTIDRUG TRANSPORTER, PUTATIVE (AFU_ORTHOLOGUE AFUA_7G00230)-RELATED"/>
    <property type="match status" value="1"/>
</dbReference>
<dbReference type="PROSITE" id="PS50850">
    <property type="entry name" value="MFS"/>
    <property type="match status" value="1"/>
</dbReference>
<evidence type="ECO:0000256" key="5">
    <source>
        <dbReference type="ARBA" id="ARBA00023180"/>
    </source>
</evidence>
<feature type="transmembrane region" description="Helical" evidence="6">
    <location>
        <begin position="440"/>
        <end position="461"/>
    </location>
</feature>
<dbReference type="InterPro" id="IPR036259">
    <property type="entry name" value="MFS_trans_sf"/>
</dbReference>
<evidence type="ECO:0000259" key="7">
    <source>
        <dbReference type="PROSITE" id="PS50850"/>
    </source>
</evidence>
<feature type="transmembrane region" description="Helical" evidence="6">
    <location>
        <begin position="196"/>
        <end position="215"/>
    </location>
</feature>
<evidence type="ECO:0000256" key="1">
    <source>
        <dbReference type="ARBA" id="ARBA00004141"/>
    </source>
</evidence>
<dbReference type="EMBL" id="JAGMUU010000015">
    <property type="protein sequence ID" value="KAH7137436.1"/>
    <property type="molecule type" value="Genomic_DNA"/>
</dbReference>
<gene>
    <name evidence="8" type="ORF">B0J13DRAFT_597145</name>
</gene>
<dbReference type="AlphaFoldDB" id="A0A9P9EI02"/>
<keyword evidence="2 6" id="KW-0812">Transmembrane</keyword>
<feature type="transmembrane region" description="Helical" evidence="6">
    <location>
        <begin position="373"/>
        <end position="396"/>
    </location>
</feature>
<dbReference type="GO" id="GO:0022857">
    <property type="term" value="F:transmembrane transporter activity"/>
    <property type="evidence" value="ECO:0007669"/>
    <property type="project" value="InterPro"/>
</dbReference>
<keyword evidence="4 6" id="KW-0472">Membrane</keyword>
<feature type="domain" description="Major facilitator superfamily (MFS) profile" evidence="7">
    <location>
        <begin position="41"/>
        <end position="467"/>
    </location>
</feature>
<comment type="subcellular location">
    <subcellularLocation>
        <location evidence="1">Membrane</location>
        <topology evidence="1">Multi-pass membrane protein</topology>
    </subcellularLocation>
</comment>
<evidence type="ECO:0000256" key="2">
    <source>
        <dbReference type="ARBA" id="ARBA00022692"/>
    </source>
</evidence>
<evidence type="ECO:0000256" key="4">
    <source>
        <dbReference type="ARBA" id="ARBA00023136"/>
    </source>
</evidence>
<proteinExistence type="predicted"/>
<feature type="transmembrane region" description="Helical" evidence="6">
    <location>
        <begin position="309"/>
        <end position="328"/>
    </location>
</feature>
<dbReference type="PANTHER" id="PTHR23502">
    <property type="entry name" value="MAJOR FACILITATOR SUPERFAMILY"/>
    <property type="match status" value="1"/>
</dbReference>
<organism evidence="8 9">
    <name type="scientific">Dactylonectria estremocensis</name>
    <dbReference type="NCBI Taxonomy" id="1079267"/>
    <lineage>
        <taxon>Eukaryota</taxon>
        <taxon>Fungi</taxon>
        <taxon>Dikarya</taxon>
        <taxon>Ascomycota</taxon>
        <taxon>Pezizomycotina</taxon>
        <taxon>Sordariomycetes</taxon>
        <taxon>Hypocreomycetidae</taxon>
        <taxon>Hypocreales</taxon>
        <taxon>Nectriaceae</taxon>
        <taxon>Dactylonectria</taxon>
    </lineage>
</organism>
<dbReference type="FunFam" id="1.20.1250.20:FF:000011">
    <property type="entry name" value="MFS multidrug transporter, putative"/>
    <property type="match status" value="1"/>
</dbReference>
<feature type="transmembrane region" description="Helical" evidence="6">
    <location>
        <begin position="264"/>
        <end position="289"/>
    </location>
</feature>
<dbReference type="OrthoDB" id="5296287at2759"/>
<evidence type="ECO:0000256" key="6">
    <source>
        <dbReference type="SAM" id="Phobius"/>
    </source>
</evidence>
<dbReference type="GO" id="GO:0016020">
    <property type="term" value="C:membrane"/>
    <property type="evidence" value="ECO:0007669"/>
    <property type="project" value="UniProtKB-SubCell"/>
</dbReference>
<dbReference type="InterPro" id="IPR011701">
    <property type="entry name" value="MFS"/>
</dbReference>
<feature type="transmembrane region" description="Helical" evidence="6">
    <location>
        <begin position="408"/>
        <end position="428"/>
    </location>
</feature>
<protein>
    <submittedName>
        <fullName evidence="8">Major facilitator superfamily domain-containing protein</fullName>
    </submittedName>
</protein>
<dbReference type="Pfam" id="PF07690">
    <property type="entry name" value="MFS_1"/>
    <property type="match status" value="1"/>
</dbReference>
<feature type="transmembrane region" description="Helical" evidence="6">
    <location>
        <begin position="39"/>
        <end position="60"/>
    </location>
</feature>
<comment type="caution">
    <text evidence="8">The sequence shown here is derived from an EMBL/GenBank/DDBJ whole genome shotgun (WGS) entry which is preliminary data.</text>
</comment>
<dbReference type="Proteomes" id="UP000717696">
    <property type="component" value="Unassembled WGS sequence"/>
</dbReference>
<dbReference type="CDD" id="cd17323">
    <property type="entry name" value="MFS_Tpo1_MDR_like"/>
    <property type="match status" value="1"/>
</dbReference>
<feature type="transmembrane region" description="Helical" evidence="6">
    <location>
        <begin position="80"/>
        <end position="99"/>
    </location>
</feature>
<reference evidence="8" key="1">
    <citation type="journal article" date="2021" name="Nat. Commun.">
        <title>Genetic determinants of endophytism in the Arabidopsis root mycobiome.</title>
        <authorList>
            <person name="Mesny F."/>
            <person name="Miyauchi S."/>
            <person name="Thiergart T."/>
            <person name="Pickel B."/>
            <person name="Atanasova L."/>
            <person name="Karlsson M."/>
            <person name="Huettel B."/>
            <person name="Barry K.W."/>
            <person name="Haridas S."/>
            <person name="Chen C."/>
            <person name="Bauer D."/>
            <person name="Andreopoulos W."/>
            <person name="Pangilinan J."/>
            <person name="LaButti K."/>
            <person name="Riley R."/>
            <person name="Lipzen A."/>
            <person name="Clum A."/>
            <person name="Drula E."/>
            <person name="Henrissat B."/>
            <person name="Kohler A."/>
            <person name="Grigoriev I.V."/>
            <person name="Martin F.M."/>
            <person name="Hacquard S."/>
        </authorList>
    </citation>
    <scope>NUCLEOTIDE SEQUENCE</scope>
    <source>
        <strain evidence="8">MPI-CAGE-AT-0021</strain>
    </source>
</reference>
<dbReference type="InterPro" id="IPR020846">
    <property type="entry name" value="MFS_dom"/>
</dbReference>
<feature type="transmembrane region" description="Helical" evidence="6">
    <location>
        <begin position="133"/>
        <end position="155"/>
    </location>
</feature>
<evidence type="ECO:0000313" key="8">
    <source>
        <dbReference type="EMBL" id="KAH7137436.1"/>
    </source>
</evidence>
<keyword evidence="3 6" id="KW-1133">Transmembrane helix</keyword>
<evidence type="ECO:0000256" key="3">
    <source>
        <dbReference type="ARBA" id="ARBA00022989"/>
    </source>
</evidence>
<name>A0A9P9EI02_9HYPO</name>
<feature type="transmembrane region" description="Helical" evidence="6">
    <location>
        <begin position="106"/>
        <end position="127"/>
    </location>
</feature>
<dbReference type="SUPFAM" id="SSF103473">
    <property type="entry name" value="MFS general substrate transporter"/>
    <property type="match status" value="1"/>
</dbReference>
<sequence>MVISPIDDGGEAPDSPVVVDWEGPQDPRNPMNWPKSKKWTNVLAISCLTLISPFGSSMFAPSMLQALQDFHSDNVDMGNLSVSILVLGYAFGPLIHAPLSELYGRLVLYHVNSVLFVLFNVGCALSVNLPMLIVFRLLTGIVGACPLALGPASIADMFRQEERGRAIATWNLPILLGPTLGPLVGSYLASAKGWRWDFWFLSIAARILVVTMLLLRESHQATLLGQKAAKLRKQTGNRNISTALASTKSHKATIIDALVRPTRLLFLSPVIFTLSLCAAVNYGYIYILFTTMSSTFEKKYAISSSNVGLIYLGYGLGNIIGNVVLGIFSDPLLKKMAGEGEMKPEYRLPPLLPGSVLVPIGLFIYGWTLEYSIHWIVPLIGQFIVGFGAILVFVPINTYVVDAFTNHAASAIAATTVFRSLGGGLLPLCGDKLYQAVGDGWGNSVLAFVGIAFLPAVWLIYKYGERMRTSSKDRP</sequence>
<evidence type="ECO:0000313" key="9">
    <source>
        <dbReference type="Proteomes" id="UP000717696"/>
    </source>
</evidence>
<keyword evidence="9" id="KW-1185">Reference proteome</keyword>
<keyword evidence="5" id="KW-0325">Glycoprotein</keyword>
<feature type="transmembrane region" description="Helical" evidence="6">
    <location>
        <begin position="167"/>
        <end position="190"/>
    </location>
</feature>
<accession>A0A9P9EI02</accession>